<keyword evidence="8" id="KW-1185">Reference proteome</keyword>
<dbReference type="GeneID" id="42007249"/>
<comment type="caution">
    <text evidence="7">The sequence shown here is derived from an EMBL/GenBank/DDBJ whole genome shotgun (WGS) entry which is preliminary data.</text>
</comment>
<dbReference type="GO" id="GO:0051287">
    <property type="term" value="F:NAD binding"/>
    <property type="evidence" value="ECO:0007669"/>
    <property type="project" value="InterPro"/>
</dbReference>
<dbReference type="PANTHER" id="PTHR10996">
    <property type="entry name" value="2-HYDROXYACID DEHYDROGENASE-RELATED"/>
    <property type="match status" value="1"/>
</dbReference>
<evidence type="ECO:0008006" key="9">
    <source>
        <dbReference type="Google" id="ProtNLM"/>
    </source>
</evidence>
<evidence type="ECO:0000256" key="1">
    <source>
        <dbReference type="ARBA" id="ARBA00005854"/>
    </source>
</evidence>
<sequence>MSFKHVKVLMLGNFSFSKDVQPRLAEKYTLMVSDEPNRAAFLDACKAGKYDGTQVLIKTFAGGLRVAAPKGADAEWLDALPKSVKLIVNVAAGYDDCNVDEMTKRGIWLTKTEVSTGTADIAMFLLLATFRNTNAGQKHIREGGFREYMQIPNDLGNDPKNKTLGILGFGSIGKDVTKKAQAFGMNVIYYKRTRLPAQEEQELNIRHVSFDELISTSHCISVHVPLSAESRHLIGPKQFEMMRDNVRIVNTARGAVIDETALIEAIKSGKVFAAGLDVFEFEPKIPDFLRNHPRVTAVPHIGGASIETLEEYEGQAADNCEAFITRGVALTPVNNPSPSNTSKV</sequence>
<evidence type="ECO:0000259" key="5">
    <source>
        <dbReference type="Pfam" id="PF00389"/>
    </source>
</evidence>
<organism evidence="7 8">
    <name type="scientific">Synchytrium microbalum</name>
    <dbReference type="NCBI Taxonomy" id="1806994"/>
    <lineage>
        <taxon>Eukaryota</taxon>
        <taxon>Fungi</taxon>
        <taxon>Fungi incertae sedis</taxon>
        <taxon>Chytridiomycota</taxon>
        <taxon>Chytridiomycota incertae sedis</taxon>
        <taxon>Chytridiomycetes</taxon>
        <taxon>Synchytriales</taxon>
        <taxon>Synchytriaceae</taxon>
        <taxon>Synchytrium</taxon>
    </lineage>
</organism>
<dbReference type="SUPFAM" id="SSF52283">
    <property type="entry name" value="Formate/glycerate dehydrogenase catalytic domain-like"/>
    <property type="match status" value="1"/>
</dbReference>
<keyword evidence="3" id="KW-0520">NAD</keyword>
<proteinExistence type="inferred from homology"/>
<evidence type="ECO:0000256" key="2">
    <source>
        <dbReference type="ARBA" id="ARBA00023002"/>
    </source>
</evidence>
<dbReference type="CDD" id="cd12168">
    <property type="entry name" value="Mand_dh_like"/>
    <property type="match status" value="1"/>
</dbReference>
<protein>
    <recommendedName>
        <fullName evidence="9">Glyoxylate reductase</fullName>
    </recommendedName>
</protein>
<evidence type="ECO:0000256" key="3">
    <source>
        <dbReference type="ARBA" id="ARBA00023027"/>
    </source>
</evidence>
<dbReference type="PROSITE" id="PS00671">
    <property type="entry name" value="D_2_HYDROXYACID_DH_3"/>
    <property type="match status" value="1"/>
</dbReference>
<dbReference type="InterPro" id="IPR036291">
    <property type="entry name" value="NAD(P)-bd_dom_sf"/>
</dbReference>
<dbReference type="STRING" id="1806994.A0A507BHW2"/>
<dbReference type="GO" id="GO:0005829">
    <property type="term" value="C:cytosol"/>
    <property type="evidence" value="ECO:0007669"/>
    <property type="project" value="TreeGrafter"/>
</dbReference>
<evidence type="ECO:0000313" key="8">
    <source>
        <dbReference type="Proteomes" id="UP000319731"/>
    </source>
</evidence>
<dbReference type="PANTHER" id="PTHR10996:SF281">
    <property type="entry name" value="D-ISOMER SPECIFIC 2-HYDROXYACID DEHYDROGENASE NAD-BINDING DOMAIN-CONTAINING PROTEIN-RELATED"/>
    <property type="match status" value="1"/>
</dbReference>
<dbReference type="FunFam" id="3.40.50.720:FF:000203">
    <property type="entry name" value="D-3-phosphoglycerate dehydrogenase (SerA)"/>
    <property type="match status" value="1"/>
</dbReference>
<dbReference type="OrthoDB" id="418179at2759"/>
<comment type="similarity">
    <text evidence="1 4">Belongs to the D-isomer specific 2-hydroxyacid dehydrogenase family.</text>
</comment>
<dbReference type="PROSITE" id="PS00065">
    <property type="entry name" value="D_2_HYDROXYACID_DH_1"/>
    <property type="match status" value="1"/>
</dbReference>
<feature type="domain" description="D-isomer specific 2-hydroxyacid dehydrogenase catalytic" evidence="5">
    <location>
        <begin position="70"/>
        <end position="334"/>
    </location>
</feature>
<dbReference type="Gene3D" id="3.40.50.720">
    <property type="entry name" value="NAD(P)-binding Rossmann-like Domain"/>
    <property type="match status" value="2"/>
</dbReference>
<accession>A0A507BHW2</accession>
<dbReference type="AlphaFoldDB" id="A0A507BHW2"/>
<keyword evidence="2 4" id="KW-0560">Oxidoreductase</keyword>
<dbReference type="InterPro" id="IPR006139">
    <property type="entry name" value="D-isomer_2_OHA_DH_cat_dom"/>
</dbReference>
<dbReference type="EMBL" id="QEAO01000071">
    <property type="protein sequence ID" value="TPX30410.1"/>
    <property type="molecule type" value="Genomic_DNA"/>
</dbReference>
<evidence type="ECO:0000256" key="4">
    <source>
        <dbReference type="RuleBase" id="RU003719"/>
    </source>
</evidence>
<dbReference type="GO" id="GO:0016618">
    <property type="term" value="F:hydroxypyruvate reductase [NAD(P)H] activity"/>
    <property type="evidence" value="ECO:0007669"/>
    <property type="project" value="TreeGrafter"/>
</dbReference>
<dbReference type="Pfam" id="PF02826">
    <property type="entry name" value="2-Hacid_dh_C"/>
    <property type="match status" value="1"/>
</dbReference>
<dbReference type="InterPro" id="IPR029753">
    <property type="entry name" value="D-isomer_DH_CS"/>
</dbReference>
<name>A0A507BHW2_9FUNG</name>
<gene>
    <name evidence="7" type="ORF">SmJEL517_g06026</name>
</gene>
<dbReference type="InterPro" id="IPR050223">
    <property type="entry name" value="D-isomer_2-hydroxyacid_DH"/>
</dbReference>
<evidence type="ECO:0000313" key="7">
    <source>
        <dbReference type="EMBL" id="TPX30410.1"/>
    </source>
</evidence>
<dbReference type="SUPFAM" id="SSF51735">
    <property type="entry name" value="NAD(P)-binding Rossmann-fold domains"/>
    <property type="match status" value="1"/>
</dbReference>
<dbReference type="InterPro" id="IPR029752">
    <property type="entry name" value="D-isomer_DH_CS1"/>
</dbReference>
<feature type="domain" description="D-isomer specific 2-hydroxyacid dehydrogenase NAD-binding" evidence="6">
    <location>
        <begin position="124"/>
        <end position="302"/>
    </location>
</feature>
<dbReference type="InterPro" id="IPR006140">
    <property type="entry name" value="D-isomer_DH_NAD-bd"/>
</dbReference>
<dbReference type="GO" id="GO:0030267">
    <property type="term" value="F:glyoxylate reductase (NADPH) activity"/>
    <property type="evidence" value="ECO:0007669"/>
    <property type="project" value="TreeGrafter"/>
</dbReference>
<dbReference type="Pfam" id="PF00389">
    <property type="entry name" value="2-Hacid_dh"/>
    <property type="match status" value="1"/>
</dbReference>
<evidence type="ECO:0000259" key="6">
    <source>
        <dbReference type="Pfam" id="PF02826"/>
    </source>
</evidence>
<dbReference type="RefSeq" id="XP_031022077.1">
    <property type="nucleotide sequence ID" value="XM_031171952.1"/>
</dbReference>
<dbReference type="Proteomes" id="UP000319731">
    <property type="component" value="Unassembled WGS sequence"/>
</dbReference>
<reference evidence="7 8" key="1">
    <citation type="journal article" date="2019" name="Sci. Rep.">
        <title>Comparative genomics of chytrid fungi reveal insights into the obligate biotrophic and pathogenic lifestyle of Synchytrium endobioticum.</title>
        <authorList>
            <person name="van de Vossenberg B.T.L.H."/>
            <person name="Warris S."/>
            <person name="Nguyen H.D.T."/>
            <person name="van Gent-Pelzer M.P.E."/>
            <person name="Joly D.L."/>
            <person name="van de Geest H.C."/>
            <person name="Bonants P.J.M."/>
            <person name="Smith D.S."/>
            <person name="Levesque C.A."/>
            <person name="van der Lee T.A.J."/>
        </authorList>
    </citation>
    <scope>NUCLEOTIDE SEQUENCE [LARGE SCALE GENOMIC DNA]</scope>
    <source>
        <strain evidence="7 8">JEL517</strain>
    </source>
</reference>